<sequence length="95" mass="10766">MTWEQEEPNDEVKTSNEETEHSNDEIDSKKRLPNRQAFGFKVNPDSRQLEAGESSLNAGIQVKFIHSCSEFARSLMSLHIAPTELHILSLSLQVL</sequence>
<protein>
    <submittedName>
        <fullName evidence="2">Uncharacterized protein</fullName>
    </submittedName>
</protein>
<evidence type="ECO:0000313" key="2">
    <source>
        <dbReference type="EMBL" id="MFC7364995.1"/>
    </source>
</evidence>
<accession>A0ABW2NGZ3</accession>
<reference evidence="3" key="1">
    <citation type="journal article" date="2019" name="Int. J. Syst. Evol. Microbiol.">
        <title>The Global Catalogue of Microorganisms (GCM) 10K type strain sequencing project: providing services to taxonomists for standard genome sequencing and annotation.</title>
        <authorList>
            <consortium name="The Broad Institute Genomics Platform"/>
            <consortium name="The Broad Institute Genome Sequencing Center for Infectious Disease"/>
            <person name="Wu L."/>
            <person name="Ma J."/>
        </authorList>
    </citation>
    <scope>NUCLEOTIDE SEQUENCE [LARGE SCALE GENOMIC DNA]</scope>
    <source>
        <strain evidence="3">JCM 4738</strain>
    </source>
</reference>
<dbReference type="EMBL" id="JBHTCT010000012">
    <property type="protein sequence ID" value="MFC7364995.1"/>
    <property type="molecule type" value="Genomic_DNA"/>
</dbReference>
<evidence type="ECO:0000256" key="1">
    <source>
        <dbReference type="SAM" id="MobiDB-lite"/>
    </source>
</evidence>
<keyword evidence="3" id="KW-1185">Reference proteome</keyword>
<proteinExistence type="predicted"/>
<name>A0ABW2NGZ3_9BACL</name>
<comment type="caution">
    <text evidence="2">The sequence shown here is derived from an EMBL/GenBank/DDBJ whole genome shotgun (WGS) entry which is preliminary data.</text>
</comment>
<dbReference type="Proteomes" id="UP001596483">
    <property type="component" value="Unassembled WGS sequence"/>
</dbReference>
<evidence type="ECO:0000313" key="3">
    <source>
        <dbReference type="Proteomes" id="UP001596483"/>
    </source>
</evidence>
<organism evidence="2 3">
    <name type="scientific">Bhargavaea changchunensis</name>
    <dbReference type="NCBI Taxonomy" id="2134037"/>
    <lineage>
        <taxon>Bacteria</taxon>
        <taxon>Bacillati</taxon>
        <taxon>Bacillota</taxon>
        <taxon>Bacilli</taxon>
        <taxon>Bacillales</taxon>
        <taxon>Caryophanaceae</taxon>
        <taxon>Bhargavaea</taxon>
    </lineage>
</organism>
<feature type="compositionally biased region" description="Basic and acidic residues" evidence="1">
    <location>
        <begin position="10"/>
        <end position="30"/>
    </location>
</feature>
<feature type="region of interest" description="Disordered" evidence="1">
    <location>
        <begin position="1"/>
        <end position="44"/>
    </location>
</feature>
<gene>
    <name evidence="2" type="ORF">ACFQQH_07575</name>
</gene>